<dbReference type="EMBL" id="LAZR01006592">
    <property type="protein sequence ID" value="KKM91019.1"/>
    <property type="molecule type" value="Genomic_DNA"/>
</dbReference>
<reference evidence="5" key="1">
    <citation type="journal article" date="2015" name="Nature">
        <title>Complex archaea that bridge the gap between prokaryotes and eukaryotes.</title>
        <authorList>
            <person name="Spang A."/>
            <person name="Saw J.H."/>
            <person name="Jorgensen S.L."/>
            <person name="Zaremba-Niedzwiedzka K."/>
            <person name="Martijn J."/>
            <person name="Lind A.E."/>
            <person name="van Eijk R."/>
            <person name="Schleper C."/>
            <person name="Guy L."/>
            <person name="Ettema T.J."/>
        </authorList>
    </citation>
    <scope>NUCLEOTIDE SEQUENCE</scope>
</reference>
<feature type="domain" description="NADP-dependent oxidoreductase" evidence="4">
    <location>
        <begin position="24"/>
        <end position="264"/>
    </location>
</feature>
<dbReference type="InterPro" id="IPR020471">
    <property type="entry name" value="AKR"/>
</dbReference>
<dbReference type="InterPro" id="IPR018170">
    <property type="entry name" value="Aldo/ket_reductase_CS"/>
</dbReference>
<dbReference type="Gene3D" id="3.20.20.100">
    <property type="entry name" value="NADP-dependent oxidoreductase domain"/>
    <property type="match status" value="1"/>
</dbReference>
<dbReference type="Pfam" id="PF00248">
    <property type="entry name" value="Aldo_ket_red"/>
    <property type="match status" value="1"/>
</dbReference>
<protein>
    <recommendedName>
        <fullName evidence="4">NADP-dependent oxidoreductase domain-containing protein</fullName>
    </recommendedName>
</protein>
<dbReference type="InterPro" id="IPR023210">
    <property type="entry name" value="NADP_OxRdtase_dom"/>
</dbReference>
<dbReference type="PIRSF" id="PIRSF000097">
    <property type="entry name" value="AKR"/>
    <property type="match status" value="1"/>
</dbReference>
<sequence length="278" mass="31822">MNPLEINLNSTVKLNNGVEMPIFGLGTWDLRGKMGYQAILWALEAGYRLLDTAEVYGNEKRVGLAIKDSGIPREEIFITTKVFNTSQGFENTLKAFQESLIKLDVSYIDLYLIHAPATNLRLDTWKALEKLLDEGKTRTIGVSNYTTKHLTEQLDHYSKVPAINQVEFSPFLYQKDLLDFCNSHDIVLEGYSTLTKGVKLNNQTLIDIGKKYRKSTTQILIRWGLQHDVIQIPRSGNKDHIYENADIFDFQIKDDDMLTLDCLNEDFRAYGLDPNSYK</sequence>
<dbReference type="PRINTS" id="PR00069">
    <property type="entry name" value="ALDKETRDTASE"/>
</dbReference>
<dbReference type="PANTHER" id="PTHR43827">
    <property type="entry name" value="2,5-DIKETO-D-GLUCONIC ACID REDUCTASE"/>
    <property type="match status" value="1"/>
</dbReference>
<dbReference type="PANTHER" id="PTHR43827:SF3">
    <property type="entry name" value="NADP-DEPENDENT OXIDOREDUCTASE DOMAIN-CONTAINING PROTEIN"/>
    <property type="match status" value="1"/>
</dbReference>
<keyword evidence="3" id="KW-0560">Oxidoreductase</keyword>
<gene>
    <name evidence="5" type="ORF">LCGC14_1232710</name>
</gene>
<comment type="caution">
    <text evidence="5">The sequence shown here is derived from an EMBL/GenBank/DDBJ whole genome shotgun (WGS) entry which is preliminary data.</text>
</comment>
<keyword evidence="2" id="KW-0521">NADP</keyword>
<dbReference type="PROSITE" id="PS00798">
    <property type="entry name" value="ALDOKETO_REDUCTASE_1"/>
    <property type="match status" value="1"/>
</dbReference>
<name>A0A0F9L830_9ZZZZ</name>
<evidence type="ECO:0000256" key="3">
    <source>
        <dbReference type="ARBA" id="ARBA00023002"/>
    </source>
</evidence>
<dbReference type="GO" id="GO:0016616">
    <property type="term" value="F:oxidoreductase activity, acting on the CH-OH group of donors, NAD or NADP as acceptor"/>
    <property type="evidence" value="ECO:0007669"/>
    <property type="project" value="UniProtKB-ARBA"/>
</dbReference>
<dbReference type="InterPro" id="IPR036812">
    <property type="entry name" value="NAD(P)_OxRdtase_dom_sf"/>
</dbReference>
<evidence type="ECO:0000313" key="5">
    <source>
        <dbReference type="EMBL" id="KKM91019.1"/>
    </source>
</evidence>
<dbReference type="FunFam" id="3.20.20.100:FF:000015">
    <property type="entry name" value="Oxidoreductase, aldo/keto reductase family"/>
    <property type="match status" value="1"/>
</dbReference>
<dbReference type="SUPFAM" id="SSF51430">
    <property type="entry name" value="NAD(P)-linked oxidoreductase"/>
    <property type="match status" value="1"/>
</dbReference>
<dbReference type="AlphaFoldDB" id="A0A0F9L830"/>
<comment type="similarity">
    <text evidence="1">Belongs to the aldo/keto reductase family.</text>
</comment>
<proteinExistence type="inferred from homology"/>
<evidence type="ECO:0000256" key="2">
    <source>
        <dbReference type="ARBA" id="ARBA00022857"/>
    </source>
</evidence>
<accession>A0A0F9L830</accession>
<organism evidence="5">
    <name type="scientific">marine sediment metagenome</name>
    <dbReference type="NCBI Taxonomy" id="412755"/>
    <lineage>
        <taxon>unclassified sequences</taxon>
        <taxon>metagenomes</taxon>
        <taxon>ecological metagenomes</taxon>
    </lineage>
</organism>
<evidence type="ECO:0000256" key="1">
    <source>
        <dbReference type="ARBA" id="ARBA00007905"/>
    </source>
</evidence>
<evidence type="ECO:0000259" key="4">
    <source>
        <dbReference type="Pfam" id="PF00248"/>
    </source>
</evidence>
<dbReference type="CDD" id="cd19071">
    <property type="entry name" value="AKR_AKR1-5-like"/>
    <property type="match status" value="1"/>
</dbReference>
<dbReference type="PROSITE" id="PS00062">
    <property type="entry name" value="ALDOKETO_REDUCTASE_2"/>
    <property type="match status" value="1"/>
</dbReference>